<dbReference type="Proteomes" id="UP000601099">
    <property type="component" value="Unassembled WGS sequence"/>
</dbReference>
<reference evidence="1 2" key="1">
    <citation type="submission" date="2020-11" db="EMBL/GenBank/DDBJ databases">
        <title>Hymenobacter sp.</title>
        <authorList>
            <person name="Kim M.K."/>
        </authorList>
    </citation>
    <scope>NUCLEOTIDE SEQUENCE [LARGE SCALE GENOMIC DNA]</scope>
    <source>
        <strain evidence="1 2">BT594</strain>
    </source>
</reference>
<comment type="caution">
    <text evidence="1">The sequence shown here is derived from an EMBL/GenBank/DDBJ whole genome shotgun (WGS) entry which is preliminary data.</text>
</comment>
<dbReference type="EMBL" id="JADWYK010000009">
    <property type="protein sequence ID" value="MBG8554912.1"/>
    <property type="molecule type" value="Genomic_DNA"/>
</dbReference>
<evidence type="ECO:0000313" key="2">
    <source>
        <dbReference type="Proteomes" id="UP000601099"/>
    </source>
</evidence>
<gene>
    <name evidence="1" type="ORF">I5L79_15250</name>
</gene>
<name>A0ABS0L6C9_9BACT</name>
<organism evidence="1 2">
    <name type="scientific">Hymenobacter guriensis</name>
    <dbReference type="NCBI Taxonomy" id="2793065"/>
    <lineage>
        <taxon>Bacteria</taxon>
        <taxon>Pseudomonadati</taxon>
        <taxon>Bacteroidota</taxon>
        <taxon>Cytophagia</taxon>
        <taxon>Cytophagales</taxon>
        <taxon>Hymenobacteraceae</taxon>
        <taxon>Hymenobacter</taxon>
    </lineage>
</organism>
<evidence type="ECO:0000313" key="1">
    <source>
        <dbReference type="EMBL" id="MBG8554912.1"/>
    </source>
</evidence>
<sequence>MVNKQGCGLYSIHRGVSAHEGETYFIKGQQKITPLSISKIWVGLEDEDFANSLILQKRTSTVFDKAFRRHSGEFSDSLQQRIRHYFELSKN</sequence>
<accession>A0ABS0L6C9</accession>
<proteinExistence type="predicted"/>
<keyword evidence="2" id="KW-1185">Reference proteome</keyword>
<protein>
    <submittedName>
        <fullName evidence="1">Uncharacterized protein</fullName>
    </submittedName>
</protein>